<protein>
    <submittedName>
        <fullName evidence="1">Aldose 1-epimerase</fullName>
    </submittedName>
</protein>
<dbReference type="Proteomes" id="UP000223606">
    <property type="component" value="Chromosome 1"/>
</dbReference>
<dbReference type="GO" id="GO:0030246">
    <property type="term" value="F:carbohydrate binding"/>
    <property type="evidence" value="ECO:0007669"/>
    <property type="project" value="InterPro"/>
</dbReference>
<dbReference type="InterPro" id="IPR008183">
    <property type="entry name" value="Aldose_1/G6P_1-epimerase"/>
</dbReference>
<dbReference type="Gene3D" id="2.70.98.10">
    <property type="match status" value="1"/>
</dbReference>
<dbReference type="PANTHER" id="PTHR11122">
    <property type="entry name" value="APOSPORY-ASSOCIATED PROTEIN C-RELATED"/>
    <property type="match status" value="1"/>
</dbReference>
<organism evidence="1 2">
    <name type="scientific">Hartmannibacter diazotrophicus</name>
    <dbReference type="NCBI Taxonomy" id="1482074"/>
    <lineage>
        <taxon>Bacteria</taxon>
        <taxon>Pseudomonadati</taxon>
        <taxon>Pseudomonadota</taxon>
        <taxon>Alphaproteobacteria</taxon>
        <taxon>Hyphomicrobiales</taxon>
        <taxon>Pleomorphomonadaceae</taxon>
        <taxon>Hartmannibacter</taxon>
    </lineage>
</organism>
<evidence type="ECO:0000313" key="1">
    <source>
        <dbReference type="EMBL" id="SON56975.1"/>
    </source>
</evidence>
<dbReference type="Pfam" id="PF01263">
    <property type="entry name" value="Aldose_epim"/>
    <property type="match status" value="1"/>
</dbReference>
<dbReference type="AlphaFoldDB" id="A0A2C9DBJ2"/>
<dbReference type="InterPro" id="IPR037481">
    <property type="entry name" value="LacX"/>
</dbReference>
<keyword evidence="2" id="KW-1185">Reference proteome</keyword>
<dbReference type="RefSeq" id="WP_099557296.1">
    <property type="nucleotide sequence ID" value="NZ_LT960614.1"/>
</dbReference>
<dbReference type="GO" id="GO:0005975">
    <property type="term" value="P:carbohydrate metabolic process"/>
    <property type="evidence" value="ECO:0007669"/>
    <property type="project" value="InterPro"/>
</dbReference>
<dbReference type="OrthoDB" id="9795355at2"/>
<sequence>MPQDIVVIRSAALSALISALGAELQTLTDARGNELLWNGDPAFWTGRAPILFPIVGEVADGTYRVGDKSYELGRHGFARKRDFIVAEAGESWVTFRLEADEETQKVYPFDFRLDMRFALEGATLAMTATVTNTGAGPLPASFGYHPAFRWPLPYGAPRGDHLIRFAQDEPAPIRRLAGNLLTPEPRPTPVDGRDMALADDLFVEDAVVFDDLRSRRLAYGVPETPGLVVDYPQMPHLGIWTKPGAGYVCIEPWQGHADPDGFSGDIFDKPGIVAIEPGEARDFAMTVRLSDDPFGAV</sequence>
<dbReference type="EMBL" id="LT960614">
    <property type="protein sequence ID" value="SON56975.1"/>
    <property type="molecule type" value="Genomic_DNA"/>
</dbReference>
<proteinExistence type="predicted"/>
<dbReference type="InterPro" id="IPR011013">
    <property type="entry name" value="Gal_mutarotase_sf_dom"/>
</dbReference>
<dbReference type="GO" id="GO:0016853">
    <property type="term" value="F:isomerase activity"/>
    <property type="evidence" value="ECO:0007669"/>
    <property type="project" value="InterPro"/>
</dbReference>
<dbReference type="PANTHER" id="PTHR11122:SF13">
    <property type="entry name" value="GLUCOSE-6-PHOSPHATE 1-EPIMERASE"/>
    <property type="match status" value="1"/>
</dbReference>
<accession>A0A2C9DBJ2</accession>
<dbReference type="CDD" id="cd09024">
    <property type="entry name" value="Aldose_epim_lacX"/>
    <property type="match status" value="1"/>
</dbReference>
<gene>
    <name evidence="1" type="ORF">HDIA_3434</name>
</gene>
<evidence type="ECO:0000313" key="2">
    <source>
        <dbReference type="Proteomes" id="UP000223606"/>
    </source>
</evidence>
<dbReference type="InterPro" id="IPR014718">
    <property type="entry name" value="GH-type_carb-bd"/>
</dbReference>
<dbReference type="KEGG" id="hdi:HDIA_3434"/>
<dbReference type="SUPFAM" id="SSF74650">
    <property type="entry name" value="Galactose mutarotase-like"/>
    <property type="match status" value="1"/>
</dbReference>
<reference evidence="2" key="1">
    <citation type="submission" date="2017-09" db="EMBL/GenBank/DDBJ databases">
        <title>Genome sequence of Nannocystis excedens DSM 71.</title>
        <authorList>
            <person name="Blom J."/>
        </authorList>
    </citation>
    <scope>NUCLEOTIDE SEQUENCE [LARGE SCALE GENOMIC DNA]</scope>
    <source>
        <strain evidence="2">type strain: E19</strain>
    </source>
</reference>
<name>A0A2C9DBJ2_9HYPH</name>